<dbReference type="EMBL" id="KZ824964">
    <property type="protein sequence ID" value="RAH68852.1"/>
    <property type="molecule type" value="Genomic_DNA"/>
</dbReference>
<accession>A0ACD1H534</accession>
<name>A0ACD1H534_9EURO</name>
<evidence type="ECO:0000313" key="2">
    <source>
        <dbReference type="Proteomes" id="UP000249661"/>
    </source>
</evidence>
<reference evidence="1" key="1">
    <citation type="submission" date="2018-02" db="EMBL/GenBank/DDBJ databases">
        <title>The genomes of Aspergillus section Nigri reveals drivers in fungal speciation.</title>
        <authorList>
            <consortium name="DOE Joint Genome Institute"/>
            <person name="Vesth T.C."/>
            <person name="Nybo J."/>
            <person name="Theobald S."/>
            <person name="Brandl J."/>
            <person name="Frisvad J.C."/>
            <person name="Nielsen K.F."/>
            <person name="Lyhne E.K."/>
            <person name="Kogle M.E."/>
            <person name="Kuo A."/>
            <person name="Riley R."/>
            <person name="Clum A."/>
            <person name="Nolan M."/>
            <person name="Lipzen A."/>
            <person name="Salamov A."/>
            <person name="Henrissat B."/>
            <person name="Wiebenga A."/>
            <person name="De vries R.P."/>
            <person name="Grigoriev I.V."/>
            <person name="Mortensen U.H."/>
            <person name="Andersen M.R."/>
            <person name="Baker S.E."/>
        </authorList>
    </citation>
    <scope>NUCLEOTIDE SEQUENCE</scope>
    <source>
        <strain evidence="1">CBS 121060</strain>
    </source>
</reference>
<keyword evidence="2" id="KW-1185">Reference proteome</keyword>
<proteinExistence type="predicted"/>
<protein>
    <submittedName>
        <fullName evidence="1">S-adenosyl-L-methionine-dependent methyltransferase</fullName>
    </submittedName>
</protein>
<sequence>MSRMGRFMQVPNLRGSTVFKSSLERPRITPKQSPSLSTAYCSLCKPHTTSAITMATQVQVENALLVKARASGSKEDCMALYDTWATSYNQDLTDASQSYVAPFTVAQAALQLTKIPNARILDAGCGTGLVGEGLTRGAGHATSLTIDGLDLSPAMLAVAANTGVYRTLTKADLTQPIALPAETYDIVTCAGTFTHGHVGPDPALREFIRILKTDGLVVATILDEVWVSMGFDAEIERLVAEGLVRVVSIELTDYRKGWDKARLVVLAKTATA</sequence>
<evidence type="ECO:0000313" key="1">
    <source>
        <dbReference type="EMBL" id="RAH68852.1"/>
    </source>
</evidence>
<organism evidence="1 2">
    <name type="scientific">Aspergillus aculeatinus CBS 121060</name>
    <dbReference type="NCBI Taxonomy" id="1448322"/>
    <lineage>
        <taxon>Eukaryota</taxon>
        <taxon>Fungi</taxon>
        <taxon>Dikarya</taxon>
        <taxon>Ascomycota</taxon>
        <taxon>Pezizomycotina</taxon>
        <taxon>Eurotiomycetes</taxon>
        <taxon>Eurotiomycetidae</taxon>
        <taxon>Eurotiales</taxon>
        <taxon>Aspergillaceae</taxon>
        <taxon>Aspergillus</taxon>
        <taxon>Aspergillus subgen. Circumdati</taxon>
    </lineage>
</organism>
<keyword evidence="1" id="KW-0489">Methyltransferase</keyword>
<gene>
    <name evidence="1" type="ORF">BO66DRAFT_392898</name>
</gene>
<dbReference type="Proteomes" id="UP000249661">
    <property type="component" value="Unassembled WGS sequence"/>
</dbReference>
<keyword evidence="1" id="KW-0808">Transferase</keyword>